<dbReference type="InterPro" id="IPR029063">
    <property type="entry name" value="SAM-dependent_MTases_sf"/>
</dbReference>
<dbReference type="Pfam" id="PF05711">
    <property type="entry name" value="TylF"/>
    <property type="match status" value="1"/>
</dbReference>
<organism evidence="1 2">
    <name type="scientific">Tistrella arctica</name>
    <dbReference type="NCBI Taxonomy" id="3133430"/>
    <lineage>
        <taxon>Bacteria</taxon>
        <taxon>Pseudomonadati</taxon>
        <taxon>Pseudomonadota</taxon>
        <taxon>Alphaproteobacteria</taxon>
        <taxon>Geminicoccales</taxon>
        <taxon>Geminicoccaceae</taxon>
        <taxon>Tistrella</taxon>
    </lineage>
</organism>
<reference evidence="1 2" key="1">
    <citation type="submission" date="2024-03" db="EMBL/GenBank/DDBJ databases">
        <title>High-quality draft genome sequencing of Tistrella sp. BH-R2-4.</title>
        <authorList>
            <person name="Dong C."/>
        </authorList>
    </citation>
    <scope>NUCLEOTIDE SEQUENCE [LARGE SCALE GENOMIC DNA]</scope>
    <source>
        <strain evidence="1 2">BH-R2-4</strain>
    </source>
</reference>
<accession>A0ABU9YRI5</accession>
<dbReference type="Gene3D" id="3.40.50.150">
    <property type="entry name" value="Vaccinia Virus protein VP39"/>
    <property type="match status" value="1"/>
</dbReference>
<dbReference type="InterPro" id="IPR008884">
    <property type="entry name" value="TylF_MeTrfase"/>
</dbReference>
<keyword evidence="1" id="KW-0489">Methyltransferase</keyword>
<dbReference type="Proteomes" id="UP001413721">
    <property type="component" value="Unassembled WGS sequence"/>
</dbReference>
<name>A0ABU9YRI5_9PROT</name>
<keyword evidence="1" id="KW-0808">Transferase</keyword>
<dbReference type="PANTHER" id="PTHR40036">
    <property type="entry name" value="MACROCIN O-METHYLTRANSFERASE"/>
    <property type="match status" value="1"/>
</dbReference>
<protein>
    <submittedName>
        <fullName evidence="1">TylF/MycF/NovP-related O-methyltransferase</fullName>
        <ecNumber evidence="1">2.1.1.-</ecNumber>
    </submittedName>
</protein>
<evidence type="ECO:0000313" key="1">
    <source>
        <dbReference type="EMBL" id="MEN2991428.1"/>
    </source>
</evidence>
<keyword evidence="2" id="KW-1185">Reference proteome</keyword>
<sequence length="276" mass="30560">MTDPATRYLDLLKSVLLNMTGLEAELRIATLAQCAAAGATPDPLLLRDIRIAQADRFEALAARRHEGRHIRADHAGMTAAYTMAGRLRLDHLQTCLERVTVDNVPGDLLEAGIWRGGCGIFMRGFLAVHGITDRLVWLADSFTGVPPPSHPVDAGVTLSDQASLLAIARPLVEDAFRRFDLWDDRVRLVEGLFADTLPGLPVERLAVLRLDGDLFTSTRDALQALYDRVMPGGYIIIDDYHALDSCRFATDAFRLVRGITDPLERVDWTCVAWRKS</sequence>
<proteinExistence type="predicted"/>
<dbReference type="EMBL" id="JBBKTW010000011">
    <property type="protein sequence ID" value="MEN2991428.1"/>
    <property type="molecule type" value="Genomic_DNA"/>
</dbReference>
<comment type="caution">
    <text evidence="1">The sequence shown here is derived from an EMBL/GenBank/DDBJ whole genome shotgun (WGS) entry which is preliminary data.</text>
</comment>
<dbReference type="GO" id="GO:0008168">
    <property type="term" value="F:methyltransferase activity"/>
    <property type="evidence" value="ECO:0007669"/>
    <property type="project" value="UniProtKB-KW"/>
</dbReference>
<dbReference type="RefSeq" id="WP_345938467.1">
    <property type="nucleotide sequence ID" value="NZ_JBBKTW010000011.1"/>
</dbReference>
<dbReference type="EC" id="2.1.1.-" evidence="1"/>
<gene>
    <name evidence="1" type="ORF">WG926_24155</name>
</gene>
<dbReference type="SUPFAM" id="SSF53335">
    <property type="entry name" value="S-adenosyl-L-methionine-dependent methyltransferases"/>
    <property type="match status" value="1"/>
</dbReference>
<dbReference type="PANTHER" id="PTHR40036:SF1">
    <property type="entry name" value="MACROCIN O-METHYLTRANSFERASE"/>
    <property type="match status" value="1"/>
</dbReference>
<dbReference type="GO" id="GO:0032259">
    <property type="term" value="P:methylation"/>
    <property type="evidence" value="ECO:0007669"/>
    <property type="project" value="UniProtKB-KW"/>
</dbReference>
<evidence type="ECO:0000313" key="2">
    <source>
        <dbReference type="Proteomes" id="UP001413721"/>
    </source>
</evidence>